<reference evidence="3" key="1">
    <citation type="submission" date="2017-12" db="EMBL/GenBank/DDBJ databases">
        <title>FDA dAtabase for Regulatory Grade micrObial Sequences (FDA-ARGOS): Supporting development and validation of Infectious Disease Dx tests.</title>
        <authorList>
            <person name="Hoffmann M."/>
            <person name="Allard M."/>
            <person name="Evans P."/>
            <person name="Brown E."/>
            <person name="Tallon L."/>
            <person name="Sadzewicz L."/>
            <person name="Sengamalay N."/>
            <person name="Ott S."/>
            <person name="Godinez A."/>
            <person name="Nagaraj S."/>
            <person name="Vavikolanu K."/>
            <person name="Aluvathingal J."/>
            <person name="Nadendla S."/>
            <person name="Sichtig H."/>
        </authorList>
    </citation>
    <scope>NUCLEOTIDE SEQUENCE [LARGE SCALE GENOMIC DNA]</scope>
    <source>
        <strain evidence="3">FDAARGOS_249</strain>
    </source>
</reference>
<evidence type="ECO:0000259" key="1">
    <source>
        <dbReference type="Pfam" id="PF04961"/>
    </source>
</evidence>
<dbReference type="SUPFAM" id="SSF101262">
    <property type="entry name" value="Methenyltetrahydrofolate cyclohydrolase-like"/>
    <property type="match status" value="1"/>
</dbReference>
<accession>A0A2J9PN73</accession>
<comment type="caution">
    <text evidence="2">The sequence shown here is derived from an EMBL/GenBank/DDBJ whole genome shotgun (WGS) entry which is preliminary data.</text>
</comment>
<feature type="domain" description="Cyclodeaminase/cyclohydrolase" evidence="1">
    <location>
        <begin position="4"/>
        <end position="177"/>
    </location>
</feature>
<evidence type="ECO:0000313" key="3">
    <source>
        <dbReference type="Proteomes" id="UP000192813"/>
    </source>
</evidence>
<dbReference type="InterPro" id="IPR007044">
    <property type="entry name" value="Cyclodeamin/CycHdrlase"/>
</dbReference>
<name>A0A2J9PN73_9LACT</name>
<dbReference type="Proteomes" id="UP000192813">
    <property type="component" value="Unassembled WGS sequence"/>
</dbReference>
<evidence type="ECO:0000313" key="2">
    <source>
        <dbReference type="EMBL" id="PNL91785.1"/>
    </source>
</evidence>
<dbReference type="RefSeq" id="WP_102950024.1">
    <property type="nucleotide sequence ID" value="NZ_JALXKY010000001.1"/>
</dbReference>
<dbReference type="InterPro" id="IPR036178">
    <property type="entry name" value="Formintransfe-cycloase-like_sf"/>
</dbReference>
<dbReference type="EMBL" id="NBTM02000001">
    <property type="protein sequence ID" value="PNL91785.1"/>
    <property type="molecule type" value="Genomic_DNA"/>
</dbReference>
<dbReference type="Pfam" id="PF04961">
    <property type="entry name" value="FTCD_C"/>
    <property type="match status" value="1"/>
</dbReference>
<keyword evidence="2" id="KW-0378">Hydrolase</keyword>
<organism evidence="2 3">
    <name type="scientific">Aerococcus viridans</name>
    <dbReference type="NCBI Taxonomy" id="1377"/>
    <lineage>
        <taxon>Bacteria</taxon>
        <taxon>Bacillati</taxon>
        <taxon>Bacillota</taxon>
        <taxon>Bacilli</taxon>
        <taxon>Lactobacillales</taxon>
        <taxon>Aerococcaceae</taxon>
        <taxon>Aerococcus</taxon>
    </lineage>
</organism>
<dbReference type="GO" id="GO:0016787">
    <property type="term" value="F:hydrolase activity"/>
    <property type="evidence" value="ECO:0007669"/>
    <property type="project" value="UniProtKB-KW"/>
</dbReference>
<proteinExistence type="predicted"/>
<dbReference type="AlphaFoldDB" id="A0A2J9PN73"/>
<gene>
    <name evidence="2" type="ORF">A6J77_005930</name>
</gene>
<protein>
    <submittedName>
        <fullName evidence="2">Methenyltetrahydrofolate cyclohydrolase</fullName>
    </submittedName>
</protein>
<sequence length="201" mass="21183">MEMYTYIEALASSQSAPGGGSAAAYAGTMGAALGNMVLNITIEKQKGADLDLLTGLGNQMTSHQEALFALVQGDEDASNQLFGAFKLPKTTDQEKADRVQAIQAGLKIATEVPLEIMDHATQALEIMTQVASLGRKSVMADVTVGTTMLKTAIQAANENVEENVLLLKDENLQAALGAKGKDLIQRSEAAIKTITETVASR</sequence>
<dbReference type="Gene3D" id="1.20.120.680">
    <property type="entry name" value="Formiminotetrahydrofolate cyclodeaminase monomer, up-and-down helical bundle"/>
    <property type="match status" value="1"/>
</dbReference>